<feature type="compositionally biased region" description="Polar residues" evidence="5">
    <location>
        <begin position="1"/>
        <end position="10"/>
    </location>
</feature>
<reference evidence="7 8" key="1">
    <citation type="submission" date="2019-02" db="EMBL/GenBank/DDBJ databases">
        <title>Investigation of anaerobic lignin degradation for improved lignocellulosic biofuels.</title>
        <authorList>
            <person name="Deangelis K."/>
        </authorList>
    </citation>
    <scope>NUCLEOTIDE SEQUENCE [LARGE SCALE GENOMIC DNA]</scope>
    <source>
        <strain evidence="7 8">159R</strain>
    </source>
</reference>
<organism evidence="7 8">
    <name type="scientific">Sodalis ligni</name>
    <dbReference type="NCBI Taxonomy" id="2697027"/>
    <lineage>
        <taxon>Bacteria</taxon>
        <taxon>Pseudomonadati</taxon>
        <taxon>Pseudomonadota</taxon>
        <taxon>Gammaproteobacteria</taxon>
        <taxon>Enterobacterales</taxon>
        <taxon>Bruguierivoracaceae</taxon>
        <taxon>Sodalis</taxon>
    </lineage>
</organism>
<comment type="caution">
    <text evidence="7">The sequence shown here is derived from an EMBL/GenBank/DDBJ whole genome shotgun (WGS) entry which is preliminary data.</text>
</comment>
<evidence type="ECO:0000256" key="2">
    <source>
        <dbReference type="ARBA" id="ARBA00022692"/>
    </source>
</evidence>
<dbReference type="GO" id="GO:0016020">
    <property type="term" value="C:membrane"/>
    <property type="evidence" value="ECO:0007669"/>
    <property type="project" value="UniProtKB-SubCell"/>
</dbReference>
<dbReference type="RefSeq" id="WP_132924818.1">
    <property type="nucleotide sequence ID" value="NZ_SJOI01000001.1"/>
</dbReference>
<dbReference type="Proteomes" id="UP000294555">
    <property type="component" value="Unassembled WGS sequence"/>
</dbReference>
<evidence type="ECO:0000313" key="8">
    <source>
        <dbReference type="Proteomes" id="UP000294555"/>
    </source>
</evidence>
<dbReference type="InterPro" id="IPR006260">
    <property type="entry name" value="TonB/TolA_C"/>
</dbReference>
<evidence type="ECO:0000256" key="4">
    <source>
        <dbReference type="ARBA" id="ARBA00023136"/>
    </source>
</evidence>
<keyword evidence="2 6" id="KW-0812">Transmembrane</keyword>
<feature type="compositionally biased region" description="Basic and acidic residues" evidence="5">
    <location>
        <begin position="80"/>
        <end position="103"/>
    </location>
</feature>
<evidence type="ECO:0000256" key="6">
    <source>
        <dbReference type="SAM" id="Phobius"/>
    </source>
</evidence>
<evidence type="ECO:0000256" key="5">
    <source>
        <dbReference type="SAM" id="MobiDB-lite"/>
    </source>
</evidence>
<protein>
    <submittedName>
        <fullName evidence="7">Outer membrane transport energization protein TonB</fullName>
    </submittedName>
</protein>
<comment type="subcellular location">
    <subcellularLocation>
        <location evidence="1">Membrane</location>
        <topology evidence="1">Single-pass membrane protein</topology>
    </subcellularLocation>
</comment>
<feature type="region of interest" description="Disordered" evidence="5">
    <location>
        <begin position="1"/>
        <end position="25"/>
    </location>
</feature>
<keyword evidence="8" id="KW-1185">Reference proteome</keyword>
<dbReference type="Pfam" id="PF13103">
    <property type="entry name" value="TonB_2"/>
    <property type="match status" value="1"/>
</dbReference>
<accession>A0A4V2Q397</accession>
<keyword evidence="4 6" id="KW-0472">Membrane</keyword>
<gene>
    <name evidence="7" type="ORF">EZJ58_4100</name>
</gene>
<dbReference type="EMBL" id="SJOI01000001">
    <property type="protein sequence ID" value="TCL05878.1"/>
    <property type="molecule type" value="Genomic_DNA"/>
</dbReference>
<evidence type="ECO:0000256" key="1">
    <source>
        <dbReference type="ARBA" id="ARBA00004167"/>
    </source>
</evidence>
<dbReference type="OrthoDB" id="7032053at2"/>
<dbReference type="NCBIfam" id="TIGR01352">
    <property type="entry name" value="tonB_Cterm"/>
    <property type="match status" value="1"/>
</dbReference>
<name>A0A4V2Q397_9GAMM</name>
<feature type="compositionally biased region" description="Pro residues" evidence="5">
    <location>
        <begin position="69"/>
        <end position="79"/>
    </location>
</feature>
<dbReference type="AlphaFoldDB" id="A0A4V2Q397"/>
<sequence length="246" mass="26001">MSFHLAQSSEPGHAGPSANGSGNGRKRATRVAAWALAVAAAGGLAWLVWQWAHDMSGVTRQVPKIPMIIPLPPPPPPPPPKEKPPEPEKQVEPKPEPELKPTEQPKPQQKAPTPADDLAKPMQMNSDAQAGNDAFNIGAGSGGGMSGSGGGGGLGNATYGQYLSQAFQRALSQDESIRLLSYRMEVNVWLNEAGQVTRAELVKSSGDGDTDAKVIAALRRVAALEYKPPKSLSLPVRMSLQGRRPN</sequence>
<feature type="transmembrane region" description="Helical" evidence="6">
    <location>
        <begin position="31"/>
        <end position="52"/>
    </location>
</feature>
<feature type="compositionally biased region" description="Low complexity" evidence="5">
    <location>
        <begin position="105"/>
        <end position="115"/>
    </location>
</feature>
<dbReference type="SUPFAM" id="SSF74653">
    <property type="entry name" value="TolA/TonB C-terminal domain"/>
    <property type="match status" value="1"/>
</dbReference>
<evidence type="ECO:0000313" key="7">
    <source>
        <dbReference type="EMBL" id="TCL05878.1"/>
    </source>
</evidence>
<evidence type="ECO:0000256" key="3">
    <source>
        <dbReference type="ARBA" id="ARBA00022989"/>
    </source>
</evidence>
<keyword evidence="3 6" id="KW-1133">Transmembrane helix</keyword>
<feature type="region of interest" description="Disordered" evidence="5">
    <location>
        <begin position="69"/>
        <end position="121"/>
    </location>
</feature>
<dbReference type="Gene3D" id="3.30.1150.10">
    <property type="match status" value="1"/>
</dbReference>
<proteinExistence type="predicted"/>